<sequence>MAGRRCNLRLHKQKPQKVRERKNEKALPKNLQNQGTSEPTVALPAKSSSPPMRAASSPRGALVPRNDSFGPLTKKPP</sequence>
<feature type="region of interest" description="Disordered" evidence="1">
    <location>
        <begin position="1"/>
        <end position="77"/>
    </location>
</feature>
<evidence type="ECO:0000313" key="2">
    <source>
        <dbReference type="EMBL" id="EXB65602.1"/>
    </source>
</evidence>
<feature type="compositionally biased region" description="Low complexity" evidence="1">
    <location>
        <begin position="44"/>
        <end position="61"/>
    </location>
</feature>
<gene>
    <name evidence="2" type="ORF">L484_025868</name>
</gene>
<dbReference type="Proteomes" id="UP000030645">
    <property type="component" value="Unassembled WGS sequence"/>
</dbReference>
<dbReference type="EMBL" id="KE344513">
    <property type="protein sequence ID" value="EXB65602.1"/>
    <property type="molecule type" value="Genomic_DNA"/>
</dbReference>
<feature type="compositionally biased region" description="Polar residues" evidence="1">
    <location>
        <begin position="30"/>
        <end position="39"/>
    </location>
</feature>
<dbReference type="AlphaFoldDB" id="W9R2Q9"/>
<feature type="compositionally biased region" description="Basic and acidic residues" evidence="1">
    <location>
        <begin position="17"/>
        <end position="27"/>
    </location>
</feature>
<accession>W9R2Q9</accession>
<protein>
    <submittedName>
        <fullName evidence="2">Uncharacterized protein</fullName>
    </submittedName>
</protein>
<keyword evidence="3" id="KW-1185">Reference proteome</keyword>
<reference evidence="3" key="1">
    <citation type="submission" date="2013-01" db="EMBL/GenBank/DDBJ databases">
        <title>Draft Genome Sequence of a Mulberry Tree, Morus notabilis C.K. Schneid.</title>
        <authorList>
            <person name="He N."/>
            <person name="Zhao S."/>
        </authorList>
    </citation>
    <scope>NUCLEOTIDE SEQUENCE</scope>
</reference>
<organism evidence="2 3">
    <name type="scientific">Morus notabilis</name>
    <dbReference type="NCBI Taxonomy" id="981085"/>
    <lineage>
        <taxon>Eukaryota</taxon>
        <taxon>Viridiplantae</taxon>
        <taxon>Streptophyta</taxon>
        <taxon>Embryophyta</taxon>
        <taxon>Tracheophyta</taxon>
        <taxon>Spermatophyta</taxon>
        <taxon>Magnoliopsida</taxon>
        <taxon>eudicotyledons</taxon>
        <taxon>Gunneridae</taxon>
        <taxon>Pentapetalae</taxon>
        <taxon>rosids</taxon>
        <taxon>fabids</taxon>
        <taxon>Rosales</taxon>
        <taxon>Moraceae</taxon>
        <taxon>Moreae</taxon>
        <taxon>Morus</taxon>
    </lineage>
</organism>
<proteinExistence type="predicted"/>
<name>W9R2Q9_9ROSA</name>
<feature type="compositionally biased region" description="Basic residues" evidence="1">
    <location>
        <begin position="1"/>
        <end position="16"/>
    </location>
</feature>
<evidence type="ECO:0000256" key="1">
    <source>
        <dbReference type="SAM" id="MobiDB-lite"/>
    </source>
</evidence>
<evidence type="ECO:0000313" key="3">
    <source>
        <dbReference type="Proteomes" id="UP000030645"/>
    </source>
</evidence>